<dbReference type="Gene3D" id="3.40.50.2000">
    <property type="entry name" value="Glycogen Phosphorylase B"/>
    <property type="match status" value="2"/>
</dbReference>
<keyword evidence="1" id="KW-1133">Transmembrane helix</keyword>
<keyword evidence="3" id="KW-0808">Transferase</keyword>
<dbReference type="InterPro" id="IPR028098">
    <property type="entry name" value="Glyco_trans_4-like_N"/>
</dbReference>
<proteinExistence type="predicted"/>
<evidence type="ECO:0000313" key="3">
    <source>
        <dbReference type="EMBL" id="SEH53929.1"/>
    </source>
</evidence>
<sequence length="368" mass="40188">MTEDWYFWSHRLPTARAARDMGFEVVVATHIDAHAEAITREGFRVVPIPSLRKMSLPFGPLAALFALVTLYRREKPDIIHHIALVPTLFGGLAAILAGTRHALATMTGLGLVFTAQSRKVRVLRAVVTRVLRWSLAYRRSDLVFQNGDDLAYFTGAGIVPPERAHLIAGSGVDIAAFHPMAEPEGEVVAAYVGRMLRPKGVLDIVAAARLLKQQGAPVRIVLVGGPDTTNPESLGEDDLRRWQAEGVVEWWGVSDDVAALWRQAHIALLPSYREGLPKSLLEAAACGRPMIATDVPGCRDVVQSGETGLLVPLQDGAALAEAILTLAKDGEARRRMGHNARAQVERRFANAVIATQMQALYREIISRR</sequence>
<organism evidence="3 4">
    <name type="scientific">Magnetospirillum fulvum</name>
    <name type="common">Rhodospirillum fulvum</name>
    <dbReference type="NCBI Taxonomy" id="1082"/>
    <lineage>
        <taxon>Bacteria</taxon>
        <taxon>Pseudomonadati</taxon>
        <taxon>Pseudomonadota</taxon>
        <taxon>Alphaproteobacteria</taxon>
        <taxon>Rhodospirillales</taxon>
        <taxon>Rhodospirillaceae</taxon>
        <taxon>Magnetospirillum</taxon>
    </lineage>
</organism>
<dbReference type="Pfam" id="PF13692">
    <property type="entry name" value="Glyco_trans_1_4"/>
    <property type="match status" value="1"/>
</dbReference>
<evidence type="ECO:0000313" key="4">
    <source>
        <dbReference type="Proteomes" id="UP000182983"/>
    </source>
</evidence>
<reference evidence="4" key="1">
    <citation type="submission" date="2016-10" db="EMBL/GenBank/DDBJ databases">
        <authorList>
            <person name="Varghese N."/>
            <person name="Submissions S."/>
        </authorList>
    </citation>
    <scope>NUCLEOTIDE SEQUENCE [LARGE SCALE GENOMIC DNA]</scope>
    <source>
        <strain evidence="4">DSM 13234</strain>
    </source>
</reference>
<dbReference type="CDD" id="cd03808">
    <property type="entry name" value="GT4_CapM-like"/>
    <property type="match status" value="1"/>
</dbReference>
<dbReference type="Pfam" id="PF13477">
    <property type="entry name" value="Glyco_trans_4_2"/>
    <property type="match status" value="1"/>
</dbReference>
<keyword evidence="4" id="KW-1185">Reference proteome</keyword>
<keyword evidence="1" id="KW-0812">Transmembrane</keyword>
<name>A0A1H6J508_MAGFU</name>
<feature type="transmembrane region" description="Helical" evidence="1">
    <location>
        <begin position="54"/>
        <end position="72"/>
    </location>
</feature>
<dbReference type="Proteomes" id="UP000182983">
    <property type="component" value="Unassembled WGS sequence"/>
</dbReference>
<evidence type="ECO:0000259" key="2">
    <source>
        <dbReference type="Pfam" id="PF13477"/>
    </source>
</evidence>
<dbReference type="AlphaFoldDB" id="A0A1H6J508"/>
<dbReference type="PANTHER" id="PTHR12526:SF638">
    <property type="entry name" value="SPORE COAT PROTEIN SA"/>
    <property type="match status" value="1"/>
</dbReference>
<gene>
    <name evidence="3" type="ORF">SAMN04244559_02856</name>
</gene>
<protein>
    <submittedName>
        <fullName evidence="3">Glycosyltransferase involved in cell wall bisynthesis</fullName>
    </submittedName>
</protein>
<dbReference type="SUPFAM" id="SSF53756">
    <property type="entry name" value="UDP-Glycosyltransferase/glycogen phosphorylase"/>
    <property type="match status" value="1"/>
</dbReference>
<dbReference type="GO" id="GO:0016757">
    <property type="term" value="F:glycosyltransferase activity"/>
    <property type="evidence" value="ECO:0007669"/>
    <property type="project" value="TreeGrafter"/>
</dbReference>
<dbReference type="EMBL" id="FNWO01000013">
    <property type="protein sequence ID" value="SEH53929.1"/>
    <property type="molecule type" value="Genomic_DNA"/>
</dbReference>
<evidence type="ECO:0000256" key="1">
    <source>
        <dbReference type="SAM" id="Phobius"/>
    </source>
</evidence>
<accession>A0A1H6J508</accession>
<feature type="transmembrane region" description="Helical" evidence="1">
    <location>
        <begin position="78"/>
        <end position="97"/>
    </location>
</feature>
<keyword evidence="1" id="KW-0472">Membrane</keyword>
<feature type="domain" description="Glycosyltransferase subfamily 4-like N-terminal" evidence="2">
    <location>
        <begin position="8"/>
        <end position="134"/>
    </location>
</feature>
<dbReference type="PANTHER" id="PTHR12526">
    <property type="entry name" value="GLYCOSYLTRANSFERASE"/>
    <property type="match status" value="1"/>
</dbReference>